<reference evidence="1 2" key="1">
    <citation type="submission" date="2021-06" db="EMBL/GenBank/DDBJ databases">
        <authorList>
            <person name="Palmer J.M."/>
        </authorList>
    </citation>
    <scope>NUCLEOTIDE SEQUENCE [LARGE SCALE GENOMIC DNA]</scope>
    <source>
        <strain evidence="1 2">CL_MEX2019</strain>
        <tissue evidence="1">Muscle</tissue>
    </source>
</reference>
<gene>
    <name evidence="1" type="ORF">CHARACLAT_018545</name>
</gene>
<organism evidence="1 2">
    <name type="scientific">Characodon lateralis</name>
    <dbReference type="NCBI Taxonomy" id="208331"/>
    <lineage>
        <taxon>Eukaryota</taxon>
        <taxon>Metazoa</taxon>
        <taxon>Chordata</taxon>
        <taxon>Craniata</taxon>
        <taxon>Vertebrata</taxon>
        <taxon>Euteleostomi</taxon>
        <taxon>Actinopterygii</taxon>
        <taxon>Neopterygii</taxon>
        <taxon>Teleostei</taxon>
        <taxon>Neoteleostei</taxon>
        <taxon>Acanthomorphata</taxon>
        <taxon>Ovalentaria</taxon>
        <taxon>Atherinomorphae</taxon>
        <taxon>Cyprinodontiformes</taxon>
        <taxon>Goodeidae</taxon>
        <taxon>Characodon</taxon>
    </lineage>
</organism>
<dbReference type="EMBL" id="JAHUTJ010034415">
    <property type="protein sequence ID" value="MED6277933.1"/>
    <property type="molecule type" value="Genomic_DNA"/>
</dbReference>
<comment type="caution">
    <text evidence="1">The sequence shown here is derived from an EMBL/GenBank/DDBJ whole genome shotgun (WGS) entry which is preliminary data.</text>
</comment>
<accession>A0ABU7DVS1</accession>
<dbReference type="Proteomes" id="UP001352852">
    <property type="component" value="Unassembled WGS sequence"/>
</dbReference>
<proteinExistence type="predicted"/>
<name>A0ABU7DVS1_9TELE</name>
<evidence type="ECO:0000313" key="2">
    <source>
        <dbReference type="Proteomes" id="UP001352852"/>
    </source>
</evidence>
<protein>
    <submittedName>
        <fullName evidence="1">Uncharacterized protein</fullName>
    </submittedName>
</protein>
<evidence type="ECO:0000313" key="1">
    <source>
        <dbReference type="EMBL" id="MED6277933.1"/>
    </source>
</evidence>
<keyword evidence="2" id="KW-1185">Reference proteome</keyword>
<sequence>MVNARWQQIHGSYGCTPPTAGDNRICPTCMGSGSGGSGDGLLEELRGDSLQFNNLGPDSCILLRDLLLDPKTCISSLQ</sequence>